<dbReference type="EMBL" id="CP036264">
    <property type="protein sequence ID" value="QEG02457.1"/>
    <property type="molecule type" value="Genomic_DNA"/>
</dbReference>
<feature type="region of interest" description="Disordered" evidence="1">
    <location>
        <begin position="150"/>
        <end position="177"/>
    </location>
</feature>
<keyword evidence="2" id="KW-0732">Signal</keyword>
<keyword evidence="4" id="KW-1185">Reference proteome</keyword>
<dbReference type="Gene3D" id="1.20.120.1490">
    <property type="match status" value="1"/>
</dbReference>
<evidence type="ECO:0000313" key="4">
    <source>
        <dbReference type="Proteomes" id="UP000321353"/>
    </source>
</evidence>
<evidence type="ECO:0000313" key="3">
    <source>
        <dbReference type="EMBL" id="QEG02457.1"/>
    </source>
</evidence>
<feature type="chain" id="PRO_5022893581" evidence="2">
    <location>
        <begin position="21"/>
        <end position="177"/>
    </location>
</feature>
<dbReference type="KEGG" id="smam:Mal15_65780"/>
<organism evidence="3 4">
    <name type="scientific">Stieleria maiorica</name>
    <dbReference type="NCBI Taxonomy" id="2795974"/>
    <lineage>
        <taxon>Bacteria</taxon>
        <taxon>Pseudomonadati</taxon>
        <taxon>Planctomycetota</taxon>
        <taxon>Planctomycetia</taxon>
        <taxon>Pirellulales</taxon>
        <taxon>Pirellulaceae</taxon>
        <taxon>Stieleria</taxon>
    </lineage>
</organism>
<dbReference type="AlphaFoldDB" id="A0A5B9MQZ1"/>
<reference evidence="3 4" key="1">
    <citation type="submission" date="2019-02" db="EMBL/GenBank/DDBJ databases">
        <title>Planctomycetal bacteria perform biofilm scaping via a novel small molecule.</title>
        <authorList>
            <person name="Jeske O."/>
            <person name="Boedeker C."/>
            <person name="Wiegand S."/>
            <person name="Breitling P."/>
            <person name="Kallscheuer N."/>
            <person name="Jogler M."/>
            <person name="Rohde M."/>
            <person name="Petersen J."/>
            <person name="Medema M.H."/>
            <person name="Surup F."/>
            <person name="Jogler C."/>
        </authorList>
    </citation>
    <scope>NUCLEOTIDE SEQUENCE [LARGE SCALE GENOMIC DNA]</scope>
    <source>
        <strain evidence="3 4">Mal15</strain>
    </source>
</reference>
<sequence precursor="true">MKKSILAVACALLITPSSFAQDAPAKKGKKGQAARNAPAAVVLKQLSDVGLTDEQKAKIQTMAKKTAAETQAALKEAGITPAIMKQRVAAQRELKDSGKKPAEIQAAIHEKLGLTQDQIAVLKKSNAMRTALLKDAVALLTEEQKAKLPERLVKMTSRGGDAKGKGKGKKKKQDENN</sequence>
<evidence type="ECO:0000256" key="1">
    <source>
        <dbReference type="SAM" id="MobiDB-lite"/>
    </source>
</evidence>
<name>A0A5B9MQZ1_9BACT</name>
<dbReference type="Proteomes" id="UP000321353">
    <property type="component" value="Chromosome"/>
</dbReference>
<evidence type="ECO:0000256" key="2">
    <source>
        <dbReference type="SAM" id="SignalP"/>
    </source>
</evidence>
<dbReference type="RefSeq" id="WP_147871394.1">
    <property type="nucleotide sequence ID" value="NZ_CP036264.1"/>
</dbReference>
<proteinExistence type="predicted"/>
<feature type="signal peptide" evidence="2">
    <location>
        <begin position="1"/>
        <end position="20"/>
    </location>
</feature>
<gene>
    <name evidence="3" type="ORF">Mal15_65780</name>
</gene>
<protein>
    <submittedName>
        <fullName evidence="3">LTXXQ motif protein</fullName>
    </submittedName>
</protein>
<accession>A0A5B9MQZ1</accession>